<accession>A0ABP6CDY1</accession>
<keyword evidence="2" id="KW-1185">Reference proteome</keyword>
<sequence>MRQDPRVILDALFDGWAKSVGVPATAQQITGRPARTFAQWATDHAADFA</sequence>
<dbReference type="RefSeq" id="WP_344545093.1">
    <property type="nucleotide sequence ID" value="NZ_BAAATD010000007.1"/>
</dbReference>
<gene>
    <name evidence="1" type="ORF">GCM10010411_52960</name>
</gene>
<protein>
    <submittedName>
        <fullName evidence="1">Uncharacterized protein</fullName>
    </submittedName>
</protein>
<name>A0ABP6CDY1_9ACTN</name>
<reference evidence="2" key="1">
    <citation type="journal article" date="2019" name="Int. J. Syst. Evol. Microbiol.">
        <title>The Global Catalogue of Microorganisms (GCM) 10K type strain sequencing project: providing services to taxonomists for standard genome sequencing and annotation.</title>
        <authorList>
            <consortium name="The Broad Institute Genomics Platform"/>
            <consortium name="The Broad Institute Genome Sequencing Center for Infectious Disease"/>
            <person name="Wu L."/>
            <person name="Ma J."/>
        </authorList>
    </citation>
    <scope>NUCLEOTIDE SEQUENCE [LARGE SCALE GENOMIC DNA]</scope>
    <source>
        <strain evidence="2">JCM 6833</strain>
    </source>
</reference>
<evidence type="ECO:0000313" key="2">
    <source>
        <dbReference type="Proteomes" id="UP001501509"/>
    </source>
</evidence>
<proteinExistence type="predicted"/>
<organism evidence="1 2">
    <name type="scientific">Actinomadura fulvescens</name>
    <dbReference type="NCBI Taxonomy" id="46160"/>
    <lineage>
        <taxon>Bacteria</taxon>
        <taxon>Bacillati</taxon>
        <taxon>Actinomycetota</taxon>
        <taxon>Actinomycetes</taxon>
        <taxon>Streptosporangiales</taxon>
        <taxon>Thermomonosporaceae</taxon>
        <taxon>Actinomadura</taxon>
    </lineage>
</organism>
<dbReference type="Proteomes" id="UP001501509">
    <property type="component" value="Unassembled WGS sequence"/>
</dbReference>
<comment type="caution">
    <text evidence="1">The sequence shown here is derived from an EMBL/GenBank/DDBJ whole genome shotgun (WGS) entry which is preliminary data.</text>
</comment>
<dbReference type="EMBL" id="BAAATD010000007">
    <property type="protein sequence ID" value="GAA2611816.1"/>
    <property type="molecule type" value="Genomic_DNA"/>
</dbReference>
<evidence type="ECO:0000313" key="1">
    <source>
        <dbReference type="EMBL" id="GAA2611816.1"/>
    </source>
</evidence>